<feature type="transmembrane region" description="Helical" evidence="5">
    <location>
        <begin position="74"/>
        <end position="96"/>
    </location>
</feature>
<feature type="transmembrane region" description="Helical" evidence="5">
    <location>
        <begin position="355"/>
        <end position="375"/>
    </location>
</feature>
<protein>
    <submittedName>
        <fullName evidence="6">Anion transporter</fullName>
    </submittedName>
</protein>
<name>A0A172YK80_9GAMM</name>
<evidence type="ECO:0000313" key="7">
    <source>
        <dbReference type="Proteomes" id="UP000077875"/>
    </source>
</evidence>
<keyword evidence="4 5" id="KW-0472">Membrane</keyword>
<keyword evidence="3 5" id="KW-1133">Transmembrane helix</keyword>
<dbReference type="AlphaFoldDB" id="A0A172YK80"/>
<evidence type="ECO:0000313" key="6">
    <source>
        <dbReference type="EMBL" id="ANF59633.1"/>
    </source>
</evidence>
<dbReference type="GO" id="GO:1905039">
    <property type="term" value="P:carboxylic acid transmembrane transport"/>
    <property type="evidence" value="ECO:0007669"/>
    <property type="project" value="UniProtKB-ARBA"/>
</dbReference>
<feature type="transmembrane region" description="Helical" evidence="5">
    <location>
        <begin position="169"/>
        <end position="188"/>
    </location>
</feature>
<gene>
    <name evidence="6" type="ORF">A5892_11415</name>
</gene>
<evidence type="ECO:0000256" key="2">
    <source>
        <dbReference type="ARBA" id="ARBA00022692"/>
    </source>
</evidence>
<dbReference type="GO" id="GO:0005886">
    <property type="term" value="C:plasma membrane"/>
    <property type="evidence" value="ECO:0007669"/>
    <property type="project" value="TreeGrafter"/>
</dbReference>
<feature type="transmembrane region" description="Helical" evidence="5">
    <location>
        <begin position="262"/>
        <end position="278"/>
    </location>
</feature>
<comment type="subcellular location">
    <subcellularLocation>
        <location evidence="1">Membrane</location>
        <topology evidence="1">Multi-pass membrane protein</topology>
    </subcellularLocation>
</comment>
<accession>A0A172YK80</accession>
<keyword evidence="2 5" id="KW-0812">Transmembrane</keyword>
<feature type="transmembrane region" description="Helical" evidence="5">
    <location>
        <begin position="29"/>
        <end position="62"/>
    </location>
</feature>
<dbReference type="GO" id="GO:0008514">
    <property type="term" value="F:organic anion transmembrane transporter activity"/>
    <property type="evidence" value="ECO:0007669"/>
    <property type="project" value="UniProtKB-ARBA"/>
</dbReference>
<organism evidence="6 7">
    <name type="scientific">Halotalea alkalilenta</name>
    <dbReference type="NCBI Taxonomy" id="376489"/>
    <lineage>
        <taxon>Bacteria</taxon>
        <taxon>Pseudomonadati</taxon>
        <taxon>Pseudomonadota</taxon>
        <taxon>Gammaproteobacteria</taxon>
        <taxon>Oceanospirillales</taxon>
        <taxon>Halomonadaceae</taxon>
        <taxon>Halotalea</taxon>
    </lineage>
</organism>
<feature type="transmembrane region" description="Helical" evidence="5">
    <location>
        <begin position="208"/>
        <end position="230"/>
    </location>
</feature>
<feature type="transmembrane region" description="Helical" evidence="5">
    <location>
        <begin position="443"/>
        <end position="463"/>
    </location>
</feature>
<proteinExistence type="predicted"/>
<dbReference type="EMBL" id="CP015243">
    <property type="protein sequence ID" value="ANF59633.1"/>
    <property type="molecule type" value="Genomic_DNA"/>
</dbReference>
<dbReference type="InterPro" id="IPR001898">
    <property type="entry name" value="SLC13A/DASS"/>
</dbReference>
<evidence type="ECO:0000256" key="4">
    <source>
        <dbReference type="ARBA" id="ARBA00023136"/>
    </source>
</evidence>
<feature type="transmembrane region" description="Helical" evidence="5">
    <location>
        <begin position="405"/>
        <end position="422"/>
    </location>
</feature>
<dbReference type="Proteomes" id="UP000077875">
    <property type="component" value="Chromosome"/>
</dbReference>
<dbReference type="PANTHER" id="PTHR10283">
    <property type="entry name" value="SOLUTE CARRIER FAMILY 13 MEMBER"/>
    <property type="match status" value="1"/>
</dbReference>
<dbReference type="CDD" id="cd01115">
    <property type="entry name" value="SLC13_permease"/>
    <property type="match status" value="1"/>
</dbReference>
<dbReference type="STRING" id="376489.A5892_11415"/>
<sequence length="469" mass="49973">MLGLLGGPLLALLVYWLLPEEQLGHAGRGVLACTALIAVYWVTEALPMAATALIPLFLMPLLQAAPIDVVAPAYGNPVVFMYMGGFVLALAIQKWNLHRRIALSIIDAIGTASHRIVFGVMLSTALLTMFISNAATALMMLPVALALIREMRDKEILVGRDLSCFAKSLLLAVAYTATIGGLATLVAAVPNAVLSALARDQLGREVTFAQWLAFAGPVALIMLVFLYFYLTRLKFRVAHQAAGSVEFIKRERRGLGPMGREEKIVAVVFVATAFLWVFKSFIGLGFLHDAAVSMAATVALFALPSRRPGERILEWEDMRGLPWGVLILFGGGLALAASFGQAGVNDWIGESLAMLENYTAFIVIALLTVIVLAMTEILSNTAVANLVLPLCVGLGAAIGMDPLPLMAAVALAAGSCYMLPVATPPNTAVFSSGELDIKDMAGAGVWLNLLSVIVITLAVYYWLPMTLGS</sequence>
<dbReference type="Pfam" id="PF00939">
    <property type="entry name" value="Na_sulph_symp"/>
    <property type="match status" value="1"/>
</dbReference>
<feature type="transmembrane region" description="Helical" evidence="5">
    <location>
        <begin position="284"/>
        <end position="303"/>
    </location>
</feature>
<keyword evidence="7" id="KW-1185">Reference proteome</keyword>
<evidence type="ECO:0000256" key="3">
    <source>
        <dbReference type="ARBA" id="ARBA00022989"/>
    </source>
</evidence>
<dbReference type="PANTHER" id="PTHR10283:SF82">
    <property type="entry name" value="SOLUTE CARRIER FAMILY 13 MEMBER 2"/>
    <property type="match status" value="1"/>
</dbReference>
<dbReference type="NCBIfam" id="TIGR00785">
    <property type="entry name" value="dass"/>
    <property type="match status" value="1"/>
</dbReference>
<evidence type="ECO:0000256" key="5">
    <source>
        <dbReference type="SAM" id="Phobius"/>
    </source>
</evidence>
<dbReference type="KEGG" id="haa:A5892_11415"/>
<evidence type="ECO:0000256" key="1">
    <source>
        <dbReference type="ARBA" id="ARBA00004141"/>
    </source>
</evidence>
<reference evidence="6 7" key="1">
    <citation type="submission" date="2016-04" db="EMBL/GenBank/DDBJ databases">
        <title>Complete Genome Sequence of Halotalea alkalilenta IHB B 13600.</title>
        <authorList>
            <person name="Swarnkar M.K."/>
            <person name="Sharma A."/>
            <person name="Kaushal K."/>
            <person name="Soni R."/>
            <person name="Rana S."/>
            <person name="Singh A.K."/>
            <person name="Gulati A."/>
        </authorList>
    </citation>
    <scope>NUCLEOTIDE SEQUENCE [LARGE SCALE GENOMIC DNA]</scope>
    <source>
        <strain evidence="6 7">IHB B 13600</strain>
    </source>
</reference>
<feature type="transmembrane region" description="Helical" evidence="5">
    <location>
        <begin position="323"/>
        <end position="343"/>
    </location>
</feature>
<feature type="transmembrane region" description="Helical" evidence="5">
    <location>
        <begin position="116"/>
        <end position="148"/>
    </location>
</feature>
<feature type="transmembrane region" description="Helical" evidence="5">
    <location>
        <begin position="382"/>
        <end position="399"/>
    </location>
</feature>